<evidence type="ECO:0000256" key="1">
    <source>
        <dbReference type="ARBA" id="ARBA00006612"/>
    </source>
</evidence>
<dbReference type="InterPro" id="IPR009072">
    <property type="entry name" value="Histone-fold"/>
</dbReference>
<comment type="similarity">
    <text evidence="1">Belongs to the TAF9 family. CENP-S/MHF1 subfamily.</text>
</comment>
<dbReference type="GO" id="GO:0071821">
    <property type="term" value="C:FANCM-MHF complex"/>
    <property type="evidence" value="ECO:0007669"/>
    <property type="project" value="InterPro"/>
</dbReference>
<dbReference type="EMBL" id="JAVRRT010000001">
    <property type="protein sequence ID" value="KAK5174940.1"/>
    <property type="molecule type" value="Genomic_DNA"/>
</dbReference>
<dbReference type="GO" id="GO:0003682">
    <property type="term" value="F:chromatin binding"/>
    <property type="evidence" value="ECO:0007669"/>
    <property type="project" value="TreeGrafter"/>
</dbReference>
<dbReference type="GO" id="GO:0006281">
    <property type="term" value="P:DNA repair"/>
    <property type="evidence" value="ECO:0007669"/>
    <property type="project" value="UniProtKB-KW"/>
</dbReference>
<dbReference type="RefSeq" id="XP_064663578.1">
    <property type="nucleotide sequence ID" value="XM_064797344.1"/>
</dbReference>
<dbReference type="GO" id="GO:0031297">
    <property type="term" value="P:replication fork processing"/>
    <property type="evidence" value="ECO:0007669"/>
    <property type="project" value="TreeGrafter"/>
</dbReference>
<keyword evidence="2" id="KW-0227">DNA damage</keyword>
<evidence type="ECO:0000313" key="5">
    <source>
        <dbReference type="EMBL" id="KAK5174940.1"/>
    </source>
</evidence>
<dbReference type="GO" id="GO:0046982">
    <property type="term" value="F:protein heterodimerization activity"/>
    <property type="evidence" value="ECO:0007669"/>
    <property type="project" value="InterPro"/>
</dbReference>
<proteinExistence type="inferred from homology"/>
<reference evidence="5 6" key="1">
    <citation type="submission" date="2023-08" db="EMBL/GenBank/DDBJ databases">
        <title>Black Yeasts Isolated from many extreme environments.</title>
        <authorList>
            <person name="Coleine C."/>
            <person name="Stajich J.E."/>
            <person name="Selbmann L."/>
        </authorList>
    </citation>
    <scope>NUCLEOTIDE SEQUENCE [LARGE SCALE GENOMIC DNA]</scope>
    <source>
        <strain evidence="5 6">CCFEE 5935</strain>
    </source>
</reference>
<dbReference type="Gene3D" id="1.10.20.10">
    <property type="entry name" value="Histone, subunit A"/>
    <property type="match status" value="1"/>
</dbReference>
<accession>A0AAV9PQ79</accession>
<gene>
    <name evidence="5" type="primary">MHF1</name>
    <name evidence="5" type="ORF">LTR77_000076</name>
</gene>
<dbReference type="GeneID" id="89921428"/>
<protein>
    <submittedName>
        <fullName evidence="5">MHF histone-fold complex component</fullName>
    </submittedName>
</protein>
<dbReference type="GO" id="GO:0000712">
    <property type="term" value="P:resolution of meiotic recombination intermediates"/>
    <property type="evidence" value="ECO:0007669"/>
    <property type="project" value="TreeGrafter"/>
</dbReference>
<dbReference type="GO" id="GO:0003677">
    <property type="term" value="F:DNA binding"/>
    <property type="evidence" value="ECO:0007669"/>
    <property type="project" value="UniProtKB-KW"/>
</dbReference>
<dbReference type="PANTHER" id="PTHR22980">
    <property type="entry name" value="CORTISTATIN"/>
    <property type="match status" value="1"/>
</dbReference>
<organism evidence="5 6">
    <name type="scientific">Saxophila tyrrhenica</name>
    <dbReference type="NCBI Taxonomy" id="1690608"/>
    <lineage>
        <taxon>Eukaryota</taxon>
        <taxon>Fungi</taxon>
        <taxon>Dikarya</taxon>
        <taxon>Ascomycota</taxon>
        <taxon>Pezizomycotina</taxon>
        <taxon>Dothideomycetes</taxon>
        <taxon>Dothideomycetidae</taxon>
        <taxon>Mycosphaerellales</taxon>
        <taxon>Extremaceae</taxon>
        <taxon>Saxophila</taxon>
    </lineage>
</organism>
<comment type="caution">
    <text evidence="5">The sequence shown here is derived from an EMBL/GenBank/DDBJ whole genome shotgun (WGS) entry which is preliminary data.</text>
</comment>
<evidence type="ECO:0000256" key="4">
    <source>
        <dbReference type="ARBA" id="ARBA00023204"/>
    </source>
</evidence>
<dbReference type="SUPFAM" id="SSF47113">
    <property type="entry name" value="Histone-fold"/>
    <property type="match status" value="1"/>
</dbReference>
<evidence type="ECO:0000313" key="6">
    <source>
        <dbReference type="Proteomes" id="UP001337655"/>
    </source>
</evidence>
<dbReference type="CDD" id="cd22919">
    <property type="entry name" value="HFD_CENP-S"/>
    <property type="match status" value="1"/>
</dbReference>
<dbReference type="InterPro" id="IPR029003">
    <property type="entry name" value="CENP-S/Mhf1"/>
</dbReference>
<sequence>MPGLQGDDNTKEEKLKASLWYSIGQMVDSAGLATDSNASPHFIGGLSELVWQQIQTAAQDVEAFAKHADRRIIATEDVVLLGRRSEGLKTVLQNQAKTVSKQNAPNGR</sequence>
<dbReference type="Pfam" id="PF15630">
    <property type="entry name" value="CENP-S"/>
    <property type="match status" value="1"/>
</dbReference>
<dbReference type="PANTHER" id="PTHR22980:SF0">
    <property type="entry name" value="CENTROMERE PROTEIN S"/>
    <property type="match status" value="1"/>
</dbReference>
<keyword evidence="3" id="KW-0238">DNA-binding</keyword>
<evidence type="ECO:0000256" key="2">
    <source>
        <dbReference type="ARBA" id="ARBA00022763"/>
    </source>
</evidence>
<evidence type="ECO:0000256" key="3">
    <source>
        <dbReference type="ARBA" id="ARBA00023125"/>
    </source>
</evidence>
<dbReference type="AlphaFoldDB" id="A0AAV9PQ79"/>
<keyword evidence="6" id="KW-1185">Reference proteome</keyword>
<keyword evidence="4" id="KW-0234">DNA repair</keyword>
<name>A0AAV9PQ79_9PEZI</name>
<dbReference type="Proteomes" id="UP001337655">
    <property type="component" value="Unassembled WGS sequence"/>
</dbReference>